<dbReference type="Gene3D" id="2.60.40.10">
    <property type="entry name" value="Immunoglobulins"/>
    <property type="match status" value="1"/>
</dbReference>
<protein>
    <recommendedName>
        <fullName evidence="1">Ig-like domain-containing protein</fullName>
    </recommendedName>
</protein>
<feature type="domain" description="Ig-like" evidence="1">
    <location>
        <begin position="81"/>
        <end position="119"/>
    </location>
</feature>
<dbReference type="InterPro" id="IPR007110">
    <property type="entry name" value="Ig-like_dom"/>
</dbReference>
<dbReference type="OrthoDB" id="6070751at2759"/>
<reference evidence="2" key="1">
    <citation type="submission" date="2022-03" db="EMBL/GenBank/DDBJ databases">
        <authorList>
            <person name="Sayadi A."/>
        </authorList>
    </citation>
    <scope>NUCLEOTIDE SEQUENCE</scope>
</reference>
<comment type="caution">
    <text evidence="2">The sequence shown here is derived from an EMBL/GenBank/DDBJ whole genome shotgun (WGS) entry which is preliminary data.</text>
</comment>
<proteinExistence type="predicted"/>
<dbReference type="Pfam" id="PF07679">
    <property type="entry name" value="I-set"/>
    <property type="match status" value="1"/>
</dbReference>
<dbReference type="PROSITE" id="PS50835">
    <property type="entry name" value="IG_LIKE"/>
    <property type="match status" value="1"/>
</dbReference>
<dbReference type="InterPro" id="IPR013783">
    <property type="entry name" value="Ig-like_fold"/>
</dbReference>
<sequence length="119" mass="13076">MKLRPSRRAVMTLSYDGRLELSIAGVTKQDAGVYTCVVSNEVGRAESNAKVVVLDRDAKKEEADSDATAVKKPDVPYSKEPKFLTKPMSTEAYEGDNIVILCEVIGDPKPEVLICLLCW</sequence>
<dbReference type="InterPro" id="IPR036179">
    <property type="entry name" value="Ig-like_dom_sf"/>
</dbReference>
<keyword evidence="3" id="KW-1185">Reference proteome</keyword>
<dbReference type="InterPro" id="IPR013098">
    <property type="entry name" value="Ig_I-set"/>
</dbReference>
<accession>A0A9P0JRK4</accession>
<dbReference type="PANTHER" id="PTHR47633">
    <property type="entry name" value="IMMUNOGLOBULIN"/>
    <property type="match status" value="1"/>
</dbReference>
<dbReference type="Proteomes" id="UP001152888">
    <property type="component" value="Unassembled WGS sequence"/>
</dbReference>
<dbReference type="AlphaFoldDB" id="A0A9P0JRK4"/>
<gene>
    <name evidence="2" type="ORF">ACAOBT_LOCUS3303</name>
</gene>
<organism evidence="2 3">
    <name type="scientific">Acanthoscelides obtectus</name>
    <name type="common">Bean weevil</name>
    <name type="synonym">Bruchus obtectus</name>
    <dbReference type="NCBI Taxonomy" id="200917"/>
    <lineage>
        <taxon>Eukaryota</taxon>
        <taxon>Metazoa</taxon>
        <taxon>Ecdysozoa</taxon>
        <taxon>Arthropoda</taxon>
        <taxon>Hexapoda</taxon>
        <taxon>Insecta</taxon>
        <taxon>Pterygota</taxon>
        <taxon>Neoptera</taxon>
        <taxon>Endopterygota</taxon>
        <taxon>Coleoptera</taxon>
        <taxon>Polyphaga</taxon>
        <taxon>Cucujiformia</taxon>
        <taxon>Chrysomeloidea</taxon>
        <taxon>Chrysomelidae</taxon>
        <taxon>Bruchinae</taxon>
        <taxon>Bruchini</taxon>
        <taxon>Acanthoscelides</taxon>
    </lineage>
</organism>
<name>A0A9P0JRK4_ACAOB</name>
<evidence type="ECO:0000313" key="3">
    <source>
        <dbReference type="Proteomes" id="UP001152888"/>
    </source>
</evidence>
<dbReference type="PANTHER" id="PTHR47633:SF4">
    <property type="entry name" value="MYOPALLADIN ISOFORM X1"/>
    <property type="match status" value="1"/>
</dbReference>
<dbReference type="SUPFAM" id="SSF48726">
    <property type="entry name" value="Immunoglobulin"/>
    <property type="match status" value="1"/>
</dbReference>
<evidence type="ECO:0000313" key="2">
    <source>
        <dbReference type="EMBL" id="CAH1959677.1"/>
    </source>
</evidence>
<dbReference type="EMBL" id="CAKOFQ010006683">
    <property type="protein sequence ID" value="CAH1959677.1"/>
    <property type="molecule type" value="Genomic_DNA"/>
</dbReference>
<evidence type="ECO:0000259" key="1">
    <source>
        <dbReference type="PROSITE" id="PS50835"/>
    </source>
</evidence>